<feature type="domain" description="Aminoglycoside phosphotransferase" evidence="1">
    <location>
        <begin position="91"/>
        <end position="262"/>
    </location>
</feature>
<organism evidence="2 3">
    <name type="scientific">Streptomyces yunnanensis</name>
    <dbReference type="NCBI Taxonomy" id="156453"/>
    <lineage>
        <taxon>Bacteria</taxon>
        <taxon>Bacillati</taxon>
        <taxon>Actinomycetota</taxon>
        <taxon>Actinomycetes</taxon>
        <taxon>Kitasatosporales</taxon>
        <taxon>Streptomycetaceae</taxon>
        <taxon>Streptomyces</taxon>
    </lineage>
</organism>
<name>A0ABY8A3N2_9ACTN</name>
<dbReference type="Pfam" id="PF01636">
    <property type="entry name" value="APH"/>
    <property type="match status" value="1"/>
</dbReference>
<dbReference type="InterPro" id="IPR011009">
    <property type="entry name" value="Kinase-like_dom_sf"/>
</dbReference>
<evidence type="ECO:0000259" key="1">
    <source>
        <dbReference type="Pfam" id="PF01636"/>
    </source>
</evidence>
<gene>
    <name evidence="2" type="ORF">MOV08_09965</name>
</gene>
<dbReference type="InterPro" id="IPR002575">
    <property type="entry name" value="Aminoglycoside_PTrfase"/>
</dbReference>
<dbReference type="RefSeq" id="WP_275307105.1">
    <property type="nucleotide sequence ID" value="NZ_CP095749.1"/>
</dbReference>
<evidence type="ECO:0000313" key="2">
    <source>
        <dbReference type="EMBL" id="WEB39562.1"/>
    </source>
</evidence>
<evidence type="ECO:0000313" key="3">
    <source>
        <dbReference type="Proteomes" id="UP001218629"/>
    </source>
</evidence>
<proteinExistence type="predicted"/>
<sequence length="397" mass="42398">MTLPAPAEVRALLDRQILNAADTLWPQRPVRLGAVVPSEFSFVRRVDVAGRPLFAKASLLGMSMPAVLLGAGGDLTRLRAEQADYLSRPGELLDREARQLSALSGLGLRVAGVAGSTGGVLFTTPAPGPTLSEAIERHPRHTADLLAATARELRCLRCPALGSRLHGAAIAEQSIAATFLRKFNGISGSSYLMRTGHAHHLAPIVARLHAQLRPGAAGRRVWCYGDLEPEHVLFADGPESPPTFIDPSLSHSLPGADLAKVVSRTALRLVTGLVPEGRADDTESPDHILDGVAAHVEASTPRESARAAQEWLRRLLVLWLADTVNTLSTSLTAPEDFPLPGRCMTTVTRIDAVCTLLDHLSVALADREPACSLWRRALAETRRTVASERYGSAAIGA</sequence>
<accession>A0ABY8A3N2</accession>
<keyword evidence="3" id="KW-1185">Reference proteome</keyword>
<protein>
    <submittedName>
        <fullName evidence="2">Phosphotransferase</fullName>
    </submittedName>
</protein>
<reference evidence="2 3" key="1">
    <citation type="submission" date="2022-03" db="EMBL/GenBank/DDBJ databases">
        <title>Streptomyces yunnanensis P86,complete genome.</title>
        <authorList>
            <person name="Chen S."/>
            <person name="Zhang Q."/>
        </authorList>
    </citation>
    <scope>NUCLEOTIDE SEQUENCE [LARGE SCALE GENOMIC DNA]</scope>
    <source>
        <strain evidence="2 3">P86</strain>
    </source>
</reference>
<dbReference type="SUPFAM" id="SSF56112">
    <property type="entry name" value="Protein kinase-like (PK-like)"/>
    <property type="match status" value="1"/>
</dbReference>
<dbReference type="Proteomes" id="UP001218629">
    <property type="component" value="Chromosome"/>
</dbReference>
<dbReference type="EMBL" id="CP095749">
    <property type="protein sequence ID" value="WEB39562.1"/>
    <property type="molecule type" value="Genomic_DNA"/>
</dbReference>